<keyword evidence="4" id="KW-0479">Metal-binding</keyword>
<dbReference type="PANTHER" id="PTHR13454">
    <property type="entry name" value="PROTEIN MCM10 HOMOLOG"/>
    <property type="match status" value="1"/>
</dbReference>
<keyword evidence="5" id="KW-0863">Zinc-finger</keyword>
<dbReference type="GO" id="GO:0043596">
    <property type="term" value="C:nuclear replication fork"/>
    <property type="evidence" value="ECO:0007669"/>
    <property type="project" value="TreeGrafter"/>
</dbReference>
<evidence type="ECO:0000256" key="1">
    <source>
        <dbReference type="ARBA" id="ARBA00004123"/>
    </source>
</evidence>
<evidence type="ECO:0000313" key="11">
    <source>
        <dbReference type="EMBL" id="KAF0684890.1"/>
    </source>
</evidence>
<evidence type="ECO:0000256" key="3">
    <source>
        <dbReference type="ARBA" id="ARBA00022705"/>
    </source>
</evidence>
<comment type="subcellular location">
    <subcellularLocation>
        <location evidence="1">Nucleus</location>
    </subcellularLocation>
</comment>
<evidence type="ECO:0000256" key="2">
    <source>
        <dbReference type="ARBA" id="ARBA00009679"/>
    </source>
</evidence>
<keyword evidence="13" id="KW-1185">Reference proteome</keyword>
<dbReference type="InterPro" id="IPR015408">
    <property type="entry name" value="Znf_Mcm10/DnaG"/>
</dbReference>
<keyword evidence="3" id="KW-0235">DNA replication</keyword>
<feature type="compositionally biased region" description="Low complexity" evidence="8">
    <location>
        <begin position="459"/>
        <end position="480"/>
    </location>
</feature>
<dbReference type="EMBL" id="VJMH01007229">
    <property type="protein sequence ID" value="KAF0684890.1"/>
    <property type="molecule type" value="Genomic_DNA"/>
</dbReference>
<evidence type="ECO:0000259" key="9">
    <source>
        <dbReference type="Pfam" id="PF09329"/>
    </source>
</evidence>
<dbReference type="EMBL" id="CAADRA010007255">
    <property type="protein sequence ID" value="VFT99782.1"/>
    <property type="molecule type" value="Genomic_DNA"/>
</dbReference>
<feature type="domain" description="Zinc finger Mcm10/DnaG-type" evidence="9">
    <location>
        <begin position="267"/>
        <end position="312"/>
    </location>
</feature>
<keyword evidence="7" id="KW-0539">Nucleus</keyword>
<dbReference type="Pfam" id="PF09329">
    <property type="entry name" value="zf-primase"/>
    <property type="match status" value="1"/>
</dbReference>
<comment type="similarity">
    <text evidence="2">Belongs to the MCM10 family.</text>
</comment>
<feature type="region of interest" description="Disordered" evidence="8">
    <location>
        <begin position="459"/>
        <end position="481"/>
    </location>
</feature>
<evidence type="ECO:0000313" key="13">
    <source>
        <dbReference type="Proteomes" id="UP000332933"/>
    </source>
</evidence>
<evidence type="ECO:0000256" key="4">
    <source>
        <dbReference type="ARBA" id="ARBA00022723"/>
    </source>
</evidence>
<reference evidence="12 13" key="1">
    <citation type="submission" date="2019-03" db="EMBL/GenBank/DDBJ databases">
        <authorList>
            <person name="Gaulin E."/>
            <person name="Dumas B."/>
        </authorList>
    </citation>
    <scope>NUCLEOTIDE SEQUENCE [LARGE SCALE GENOMIC DNA]</scope>
    <source>
        <strain evidence="12">CBS 568.67</strain>
    </source>
</reference>
<gene>
    <name evidence="12" type="primary">Aste57867_23134</name>
    <name evidence="11" type="ORF">As57867_023063</name>
    <name evidence="12" type="ORF">ASTE57867_23134</name>
</gene>
<dbReference type="GO" id="GO:0008270">
    <property type="term" value="F:zinc ion binding"/>
    <property type="evidence" value="ECO:0007669"/>
    <property type="project" value="UniProtKB-KW"/>
</dbReference>
<evidence type="ECO:0000256" key="6">
    <source>
        <dbReference type="ARBA" id="ARBA00022833"/>
    </source>
</evidence>
<evidence type="ECO:0000256" key="5">
    <source>
        <dbReference type="ARBA" id="ARBA00022771"/>
    </source>
</evidence>
<dbReference type="GO" id="GO:0006270">
    <property type="term" value="P:DNA replication initiation"/>
    <property type="evidence" value="ECO:0007669"/>
    <property type="project" value="InterPro"/>
</dbReference>
<accession>A0A485LLY3</accession>
<dbReference type="AlphaFoldDB" id="A0A485LLY3"/>
<sequence>MDGEAKWNWKELCTIKEEKVERSAIATSAIGSAKTGKSAMAVTTVASSHPALQPVVPDVQAVWKKKRKAPRHDGQPPKLNAEQKRAMSHAIFGVGPSRTQLQQDPDAHHAAEREKFRIYTPASGGGPSIPKAPSTIESFSSLRIKDRLVSADEMRDQMEGRKFIPLSALEKTPMRELESQDVDWVTIAVVSKKTMGKAEHSPYVVWTLSDLDNAMISVFLYGGAYDDHWKELEGSIVALINPMVMPAKEKGKFSLRVTLGFHVVKLGTALDFGFCKSLTHGGSRCKIPINMANGDYCVIHMAAKFKEAGKGRQALNGAGTFRADLFRGGDGVRNISAGSYAQPGRPRAAVPAKRKRPDMFTALKTTVDAHGNVALPTTESGFQSKLKPTDTAAGPAIVRLADKSASLAELRQSIDGKKNAAPGQKNVIAKILGVGGPAKKINMMALMMKTTTATGIATSATNPLPLSTPSTSRPSTAPLLRMEPPSRAVNVTSLRASGLLANDPTPSISRRGQAAMLASVPGVVATKTSDPPASSSSRRVTSLRATGFSPE</sequence>
<feature type="region of interest" description="Disordered" evidence="8">
    <location>
        <begin position="523"/>
        <end position="551"/>
    </location>
</feature>
<organism evidence="12 13">
    <name type="scientific">Aphanomyces stellatus</name>
    <dbReference type="NCBI Taxonomy" id="120398"/>
    <lineage>
        <taxon>Eukaryota</taxon>
        <taxon>Sar</taxon>
        <taxon>Stramenopiles</taxon>
        <taxon>Oomycota</taxon>
        <taxon>Saprolegniomycetes</taxon>
        <taxon>Saprolegniales</taxon>
        <taxon>Verrucalvaceae</taxon>
        <taxon>Aphanomyces</taxon>
    </lineage>
</organism>
<dbReference type="GO" id="GO:0003697">
    <property type="term" value="F:single-stranded DNA binding"/>
    <property type="evidence" value="ECO:0007669"/>
    <property type="project" value="InterPro"/>
</dbReference>
<dbReference type="Pfam" id="PF22379">
    <property type="entry name" value="OB_MCM10"/>
    <property type="match status" value="1"/>
</dbReference>
<evidence type="ECO:0000256" key="8">
    <source>
        <dbReference type="SAM" id="MobiDB-lite"/>
    </source>
</evidence>
<reference evidence="11" key="2">
    <citation type="submission" date="2019-06" db="EMBL/GenBank/DDBJ databases">
        <title>Genomics analysis of Aphanomyces spp. identifies a new class of oomycete effector associated with host adaptation.</title>
        <authorList>
            <person name="Gaulin E."/>
        </authorList>
    </citation>
    <scope>NUCLEOTIDE SEQUENCE</scope>
    <source>
        <strain evidence="11">CBS 578.67</strain>
    </source>
</reference>
<dbReference type="OrthoDB" id="273123at2759"/>
<dbReference type="PANTHER" id="PTHR13454:SF11">
    <property type="entry name" value="PROTEIN MCM10 HOMOLOG"/>
    <property type="match status" value="1"/>
</dbReference>
<dbReference type="InterPro" id="IPR012340">
    <property type="entry name" value="NA-bd_OB-fold"/>
</dbReference>
<keyword evidence="6" id="KW-0862">Zinc</keyword>
<dbReference type="InterPro" id="IPR055065">
    <property type="entry name" value="OB_MCM10"/>
</dbReference>
<feature type="compositionally biased region" description="Polar residues" evidence="8">
    <location>
        <begin position="526"/>
        <end position="544"/>
    </location>
</feature>
<dbReference type="GO" id="GO:0003688">
    <property type="term" value="F:DNA replication origin binding"/>
    <property type="evidence" value="ECO:0007669"/>
    <property type="project" value="TreeGrafter"/>
</dbReference>
<evidence type="ECO:0000256" key="7">
    <source>
        <dbReference type="ARBA" id="ARBA00023242"/>
    </source>
</evidence>
<dbReference type="Proteomes" id="UP000332933">
    <property type="component" value="Unassembled WGS sequence"/>
</dbReference>
<feature type="domain" description="MCM10 OB-fold" evidence="10">
    <location>
        <begin position="139"/>
        <end position="258"/>
    </location>
</feature>
<protein>
    <submittedName>
        <fullName evidence="12">Aste57867_23134 protein</fullName>
    </submittedName>
</protein>
<evidence type="ECO:0000259" key="10">
    <source>
        <dbReference type="Pfam" id="PF22379"/>
    </source>
</evidence>
<proteinExistence type="inferred from homology"/>
<dbReference type="Gene3D" id="2.40.50.140">
    <property type="entry name" value="Nucleic acid-binding proteins"/>
    <property type="match status" value="1"/>
</dbReference>
<dbReference type="InterPro" id="IPR040184">
    <property type="entry name" value="Mcm10"/>
</dbReference>
<evidence type="ECO:0000313" key="12">
    <source>
        <dbReference type="EMBL" id="VFT99782.1"/>
    </source>
</evidence>
<name>A0A485LLY3_9STRA</name>